<dbReference type="PROSITE" id="PS00105">
    <property type="entry name" value="AA_TRANSFER_CLASS_1"/>
    <property type="match status" value="1"/>
</dbReference>
<dbReference type="EC" id="2.6.1.-" evidence="6"/>
<dbReference type="SUPFAM" id="SSF53383">
    <property type="entry name" value="PLP-dependent transferases"/>
    <property type="match status" value="1"/>
</dbReference>
<evidence type="ECO:0000313" key="8">
    <source>
        <dbReference type="EMBL" id="GCE96227.1"/>
    </source>
</evidence>
<organism evidence="8 9">
    <name type="scientific">Limnospira platensis NIES-46</name>
    <dbReference type="NCBI Taxonomy" id="1236695"/>
    <lineage>
        <taxon>Bacteria</taxon>
        <taxon>Bacillati</taxon>
        <taxon>Cyanobacteriota</taxon>
        <taxon>Cyanophyceae</taxon>
        <taxon>Oscillatoriophycideae</taxon>
        <taxon>Oscillatoriales</taxon>
        <taxon>Sirenicapillariaceae</taxon>
        <taxon>Limnospira</taxon>
    </lineage>
</organism>
<evidence type="ECO:0000259" key="7">
    <source>
        <dbReference type="Pfam" id="PF00155"/>
    </source>
</evidence>
<dbReference type="EMBL" id="BIMW01000176">
    <property type="protein sequence ID" value="GCE96227.1"/>
    <property type="molecule type" value="Genomic_DNA"/>
</dbReference>
<dbReference type="InterPro" id="IPR050596">
    <property type="entry name" value="AspAT/PAT-like"/>
</dbReference>
<feature type="domain" description="Aminotransferase class I/classII large" evidence="7">
    <location>
        <begin position="31"/>
        <end position="380"/>
    </location>
</feature>
<keyword evidence="4 6" id="KW-0808">Transferase</keyword>
<comment type="caution">
    <text evidence="8">The sequence shown here is derived from an EMBL/GenBank/DDBJ whole genome shotgun (WGS) entry which is preliminary data.</text>
</comment>
<evidence type="ECO:0000256" key="1">
    <source>
        <dbReference type="ARBA" id="ARBA00001933"/>
    </source>
</evidence>
<comment type="cofactor">
    <cofactor evidence="1 6">
        <name>pyridoxal 5'-phosphate</name>
        <dbReference type="ChEBI" id="CHEBI:597326"/>
    </cofactor>
</comment>
<dbReference type="CDD" id="cd00609">
    <property type="entry name" value="AAT_like"/>
    <property type="match status" value="1"/>
</dbReference>
<dbReference type="InterPro" id="IPR015421">
    <property type="entry name" value="PyrdxlP-dep_Trfase_major"/>
</dbReference>
<keyword evidence="9" id="KW-1185">Reference proteome</keyword>
<dbReference type="PANTHER" id="PTHR46383:SF1">
    <property type="entry name" value="ASPARTATE AMINOTRANSFERASE"/>
    <property type="match status" value="1"/>
</dbReference>
<proteinExistence type="inferred from homology"/>
<dbReference type="PANTHER" id="PTHR46383">
    <property type="entry name" value="ASPARTATE AMINOTRANSFERASE"/>
    <property type="match status" value="1"/>
</dbReference>
<reference evidence="8 9" key="1">
    <citation type="journal article" date="2019" name="J Genomics">
        <title>The Draft Genome of a Hydrogen-producing Cyanobacterium, Arthrospira platensis NIES-46.</title>
        <authorList>
            <person name="Suzuki S."/>
            <person name="Yamaguchi H."/>
            <person name="Kawachi M."/>
        </authorList>
    </citation>
    <scope>NUCLEOTIDE SEQUENCE [LARGE SCALE GENOMIC DNA]</scope>
    <source>
        <strain evidence="8 9">NIES-46</strain>
    </source>
</reference>
<evidence type="ECO:0000256" key="3">
    <source>
        <dbReference type="ARBA" id="ARBA00022576"/>
    </source>
</evidence>
<dbReference type="Gene3D" id="3.40.640.10">
    <property type="entry name" value="Type I PLP-dependent aspartate aminotransferase-like (Major domain)"/>
    <property type="match status" value="1"/>
</dbReference>
<comment type="similarity">
    <text evidence="2 6">Belongs to the class-I pyridoxal-phosphate-dependent aminotransferase family.</text>
</comment>
<dbReference type="GO" id="GO:0008483">
    <property type="term" value="F:transaminase activity"/>
    <property type="evidence" value="ECO:0007669"/>
    <property type="project" value="UniProtKB-KW"/>
</dbReference>
<name>A0A5M3TCG6_LIMPL</name>
<evidence type="ECO:0000256" key="2">
    <source>
        <dbReference type="ARBA" id="ARBA00007441"/>
    </source>
</evidence>
<dbReference type="GeneID" id="301685060"/>
<dbReference type="InterPro" id="IPR015422">
    <property type="entry name" value="PyrdxlP-dep_Trfase_small"/>
</dbReference>
<dbReference type="RefSeq" id="WP_006616646.1">
    <property type="nucleotide sequence ID" value="NZ_BIMW01000176.1"/>
</dbReference>
<keyword evidence="3 6" id="KW-0032">Aminotransferase</keyword>
<dbReference type="InterPro" id="IPR004839">
    <property type="entry name" value="Aminotransferase_I/II_large"/>
</dbReference>
<keyword evidence="5" id="KW-0663">Pyridoxal phosphate</keyword>
<dbReference type="PRINTS" id="PR00753">
    <property type="entry name" value="ACCSYNTHASE"/>
</dbReference>
<evidence type="ECO:0000256" key="6">
    <source>
        <dbReference type="RuleBase" id="RU000481"/>
    </source>
</evidence>
<dbReference type="Proteomes" id="UP000326169">
    <property type="component" value="Unassembled WGS sequence"/>
</dbReference>
<evidence type="ECO:0000256" key="5">
    <source>
        <dbReference type="ARBA" id="ARBA00022898"/>
    </source>
</evidence>
<accession>A0A5M3TCG6</accession>
<dbReference type="Gene3D" id="3.90.1150.10">
    <property type="entry name" value="Aspartate Aminotransferase, domain 1"/>
    <property type="match status" value="1"/>
</dbReference>
<protein>
    <recommendedName>
        <fullName evidence="6">Aminotransferase</fullName>
        <ecNumber evidence="6">2.6.1.-</ecNumber>
    </recommendedName>
</protein>
<gene>
    <name evidence="8" type="primary">aspC_1</name>
    <name evidence="8" type="ORF">NIES46_42960</name>
</gene>
<dbReference type="InterPro" id="IPR004838">
    <property type="entry name" value="NHTrfase_class1_PyrdxlP-BS"/>
</dbReference>
<dbReference type="Pfam" id="PF00155">
    <property type="entry name" value="Aminotran_1_2"/>
    <property type="match status" value="1"/>
</dbReference>
<sequence length="388" mass="42063">MKLAARVEQVPQSVTLAISAKAKAMKAEGLDVLNFSVGEPDFDTPQHIVAAAKKALDEGKTRYGPAAGEPKLRELIARSLTQEVGINYSAENIIVTNGGKHSLSELMMAIIEAGDEVIIPSPYWLSYPEMVKLADGTPVIVPTDAATEYKITPELLRQAITPKTKLFVLNSPSNPTGMVYTPDELKALAQVVVESGILVVSDEIYSQILYDGAQHLSIAATHPEVHKQTLISSGFAKSFAMTGWRLGYLAGDKTIIGAMTRIQSHSTSNVCTFAQYGAIAALEGPLDCVETMRQAFAERRKVMYELLNAIPGISCVKPYGAFYMYVNIGKIGLGSVDFCNALLEEKQMATVPGLAFGTDDHIRLSYATSLKNIETGLKRLEEFVEGRL</sequence>
<dbReference type="InterPro" id="IPR015424">
    <property type="entry name" value="PyrdxlP-dep_Trfase"/>
</dbReference>
<evidence type="ECO:0000256" key="4">
    <source>
        <dbReference type="ARBA" id="ARBA00022679"/>
    </source>
</evidence>
<evidence type="ECO:0000313" key="9">
    <source>
        <dbReference type="Proteomes" id="UP000326169"/>
    </source>
</evidence>